<dbReference type="Proteomes" id="UP000539372">
    <property type="component" value="Unassembled WGS sequence"/>
</dbReference>
<keyword evidence="1" id="KW-0489">Methyltransferase</keyword>
<dbReference type="Gene3D" id="3.40.50.150">
    <property type="entry name" value="Vaccinia Virus protein VP39"/>
    <property type="match status" value="1"/>
</dbReference>
<dbReference type="SUPFAM" id="SSF53335">
    <property type="entry name" value="S-adenosyl-L-methionine-dependent methyltransferases"/>
    <property type="match status" value="1"/>
</dbReference>
<gene>
    <name evidence="1" type="ORF">HH303_03500</name>
</gene>
<organism evidence="1 2">
    <name type="scientific">Pacificispira spongiicola</name>
    <dbReference type="NCBI Taxonomy" id="2729598"/>
    <lineage>
        <taxon>Bacteria</taxon>
        <taxon>Pseudomonadati</taxon>
        <taxon>Pseudomonadota</taxon>
        <taxon>Alphaproteobacteria</taxon>
        <taxon>Rhodospirillales</taxon>
        <taxon>Rhodospirillaceae</taxon>
        <taxon>Pacificispira</taxon>
    </lineage>
</organism>
<keyword evidence="1" id="KW-0808">Transferase</keyword>
<evidence type="ECO:0000313" key="2">
    <source>
        <dbReference type="Proteomes" id="UP000539372"/>
    </source>
</evidence>
<protein>
    <submittedName>
        <fullName evidence="1">Class I SAM-dependent methyltransferase</fullName>
    </submittedName>
</protein>
<name>A0A7Y0DXQ0_9PROT</name>
<sequence length="222" mass="23673">MSAFDQVLGKKLAPVDMQAVARRAADAAAVLIDVGTGQGKFILDAAREVPDRLCIGIDAVAENMAKSARSAGASVKKGGLPNALFVRAAAERLPGPFAGLADTLTVQYPWGSLMRIVSEPALDHLRSLRALCKDGAELSVLLNYSVFEDREYLDRLGMGDIVDPADNPDLEGVYAAAGFRITRREVIHGDPPIRSAWGRHLVRGSARTTLIIEAVAQENGTP</sequence>
<dbReference type="GO" id="GO:0008168">
    <property type="term" value="F:methyltransferase activity"/>
    <property type="evidence" value="ECO:0007669"/>
    <property type="project" value="UniProtKB-KW"/>
</dbReference>
<keyword evidence="2" id="KW-1185">Reference proteome</keyword>
<dbReference type="GO" id="GO:0032259">
    <property type="term" value="P:methylation"/>
    <property type="evidence" value="ECO:0007669"/>
    <property type="project" value="UniProtKB-KW"/>
</dbReference>
<evidence type="ECO:0000313" key="1">
    <source>
        <dbReference type="EMBL" id="NMM43528.1"/>
    </source>
</evidence>
<dbReference type="InterPro" id="IPR056262">
    <property type="entry name" value="NpmA"/>
</dbReference>
<reference evidence="1 2" key="1">
    <citation type="submission" date="2020-04" db="EMBL/GenBank/DDBJ databases">
        <title>Rhodospirillaceae bacterium KN72 isolated from deep sea.</title>
        <authorList>
            <person name="Zhang D.-C."/>
        </authorList>
    </citation>
    <scope>NUCLEOTIDE SEQUENCE [LARGE SCALE GENOMIC DNA]</scope>
    <source>
        <strain evidence="1 2">KN72</strain>
    </source>
</reference>
<dbReference type="InterPro" id="IPR029063">
    <property type="entry name" value="SAM-dependent_MTases_sf"/>
</dbReference>
<dbReference type="EMBL" id="JABBNT010000001">
    <property type="protein sequence ID" value="NMM43528.1"/>
    <property type="molecule type" value="Genomic_DNA"/>
</dbReference>
<accession>A0A7Y0DXQ0</accession>
<proteinExistence type="predicted"/>
<dbReference type="AlphaFoldDB" id="A0A7Y0DXQ0"/>
<dbReference type="RefSeq" id="WP_169623798.1">
    <property type="nucleotide sequence ID" value="NZ_JABBNT010000001.1"/>
</dbReference>
<dbReference type="Pfam" id="PF24675">
    <property type="entry name" value="NpmA"/>
    <property type="match status" value="1"/>
</dbReference>
<comment type="caution">
    <text evidence="1">The sequence shown here is derived from an EMBL/GenBank/DDBJ whole genome shotgun (WGS) entry which is preliminary data.</text>
</comment>